<dbReference type="HOGENOM" id="CLU_145839_0_0_11"/>
<evidence type="ECO:0000313" key="1">
    <source>
        <dbReference type="EMBL" id="BAK34151.1"/>
    </source>
</evidence>
<dbReference type="RefSeq" id="WP_013862034.1">
    <property type="nucleotide sequence ID" value="NC_015635.1"/>
</dbReference>
<dbReference type="AlphaFoldDB" id="F5XNN7"/>
<gene>
    <name evidence="1" type="ordered locus">MLP_11370</name>
</gene>
<evidence type="ECO:0000313" key="2">
    <source>
        <dbReference type="Proteomes" id="UP000007947"/>
    </source>
</evidence>
<dbReference type="KEGG" id="mph:MLP_11370"/>
<keyword evidence="2" id="KW-1185">Reference proteome</keyword>
<dbReference type="EMBL" id="AP012204">
    <property type="protein sequence ID" value="BAK34151.1"/>
    <property type="molecule type" value="Genomic_DNA"/>
</dbReference>
<dbReference type="STRING" id="1032480.MLP_11370"/>
<organism evidence="1 2">
    <name type="scientific">Microlunatus phosphovorus (strain ATCC 700054 / DSM 10555 / JCM 9379 / NBRC 101784 / NCIMB 13414 / VKM Ac-1990 / NM-1)</name>
    <dbReference type="NCBI Taxonomy" id="1032480"/>
    <lineage>
        <taxon>Bacteria</taxon>
        <taxon>Bacillati</taxon>
        <taxon>Actinomycetota</taxon>
        <taxon>Actinomycetes</taxon>
        <taxon>Propionibacteriales</taxon>
        <taxon>Propionibacteriaceae</taxon>
        <taxon>Microlunatus</taxon>
    </lineage>
</organism>
<dbReference type="Proteomes" id="UP000007947">
    <property type="component" value="Chromosome"/>
</dbReference>
<proteinExistence type="predicted"/>
<protein>
    <submittedName>
        <fullName evidence="1">Uncharacterized protein</fullName>
    </submittedName>
</protein>
<sequence length="121" mass="13074">MIEIVNLTPHEVTVMPGDAEAVTFPASGEFARVREHLGDEVWVATEGGRVPVRQLTYDEQVDDLPDPSPGVLYLVSRLTALSVRRDDLIFPQGELRDDNGQIIGCRGLGTFADPASIAGGE</sequence>
<name>F5XNN7_MICPN</name>
<reference evidence="1 2" key="1">
    <citation type="submission" date="2011-05" db="EMBL/GenBank/DDBJ databases">
        <title>Whole genome sequence of Microlunatus phosphovorus NM-1.</title>
        <authorList>
            <person name="Hosoyama A."/>
            <person name="Sasaki K."/>
            <person name="Harada T."/>
            <person name="Igarashi R."/>
            <person name="Kawakoshi A."/>
            <person name="Sasagawa M."/>
            <person name="Fukada J."/>
            <person name="Nakamura S."/>
            <person name="Katano Y."/>
            <person name="Hanada S."/>
            <person name="Kamagata Y."/>
            <person name="Nakamura N."/>
            <person name="Yamazaki S."/>
            <person name="Fujita N."/>
        </authorList>
    </citation>
    <scope>NUCLEOTIDE SEQUENCE [LARGE SCALE GENOMIC DNA]</scope>
    <source>
        <strain evidence="2">ATCC 700054 / DSM 10555 / JCM 9379 / NBRC 101784 / NCIMB 13414 / VKM Ac-1990 / NM-1</strain>
    </source>
</reference>
<dbReference type="OrthoDB" id="3375485at2"/>
<accession>F5XNN7</accession>